<evidence type="ECO:0000313" key="2">
    <source>
        <dbReference type="EMBL" id="KAF2903683.1"/>
    </source>
</evidence>
<dbReference type="Proteomes" id="UP000801492">
    <property type="component" value="Unassembled WGS sequence"/>
</dbReference>
<feature type="non-terminal residue" evidence="2">
    <location>
        <position position="1"/>
    </location>
</feature>
<organism evidence="2 3">
    <name type="scientific">Ignelater luminosus</name>
    <name type="common">Cucubano</name>
    <name type="synonym">Pyrophorus luminosus</name>
    <dbReference type="NCBI Taxonomy" id="2038154"/>
    <lineage>
        <taxon>Eukaryota</taxon>
        <taxon>Metazoa</taxon>
        <taxon>Ecdysozoa</taxon>
        <taxon>Arthropoda</taxon>
        <taxon>Hexapoda</taxon>
        <taxon>Insecta</taxon>
        <taxon>Pterygota</taxon>
        <taxon>Neoptera</taxon>
        <taxon>Endopterygota</taxon>
        <taxon>Coleoptera</taxon>
        <taxon>Polyphaga</taxon>
        <taxon>Elateriformia</taxon>
        <taxon>Elateroidea</taxon>
        <taxon>Elateridae</taxon>
        <taxon>Agrypninae</taxon>
        <taxon>Pyrophorini</taxon>
        <taxon>Ignelater</taxon>
    </lineage>
</organism>
<accession>A0A8K0DCM0</accession>
<evidence type="ECO:0000256" key="1">
    <source>
        <dbReference type="SAM" id="Coils"/>
    </source>
</evidence>
<feature type="non-terminal residue" evidence="2">
    <location>
        <position position="259"/>
    </location>
</feature>
<name>A0A8K0DCM0_IGNLU</name>
<dbReference type="OrthoDB" id="6350415at2759"/>
<sequence length="259" mass="29360">SMLDMRNALTIEVAEKHDIILNLRRDVQQLEEQCRQSNKQTQFKDDIIKELRKQIKLLNGQVRANERSKSLSSPPPIIHAVLTVPENSLHQCCPYVKDLCPLSIKNNISHISPLTKLTDNSELSLNNDKSHKTEINAAKQDNQALIFLNDEIPTRDCLIKEKPTVSFMSRSQKDANDKKLQACTNSPCVILPKPHQSSDKRQQFKSKLTATRILHEYYSSNKQGIGGSVETFNEPSKKNVDIPGHVPVKTFVTNLERNS</sequence>
<keyword evidence="1" id="KW-0175">Coiled coil</keyword>
<feature type="coiled-coil region" evidence="1">
    <location>
        <begin position="13"/>
        <end position="68"/>
    </location>
</feature>
<dbReference type="EMBL" id="VTPC01000956">
    <property type="protein sequence ID" value="KAF2903683.1"/>
    <property type="molecule type" value="Genomic_DNA"/>
</dbReference>
<dbReference type="AlphaFoldDB" id="A0A8K0DCM0"/>
<proteinExistence type="predicted"/>
<gene>
    <name evidence="2" type="ORF">ILUMI_02478</name>
</gene>
<evidence type="ECO:0000313" key="3">
    <source>
        <dbReference type="Proteomes" id="UP000801492"/>
    </source>
</evidence>
<protein>
    <submittedName>
        <fullName evidence="2">Uncharacterized protein</fullName>
    </submittedName>
</protein>
<comment type="caution">
    <text evidence="2">The sequence shown here is derived from an EMBL/GenBank/DDBJ whole genome shotgun (WGS) entry which is preliminary data.</text>
</comment>
<keyword evidence="3" id="KW-1185">Reference proteome</keyword>
<reference evidence="2" key="1">
    <citation type="submission" date="2019-08" db="EMBL/GenBank/DDBJ databases">
        <title>The genome of the North American firefly Photinus pyralis.</title>
        <authorList>
            <consortium name="Photinus pyralis genome working group"/>
            <person name="Fallon T.R."/>
            <person name="Sander Lower S.E."/>
            <person name="Weng J.-K."/>
        </authorList>
    </citation>
    <scope>NUCLEOTIDE SEQUENCE</scope>
    <source>
        <strain evidence="2">TRF0915ILg1</strain>
        <tissue evidence="2">Whole body</tissue>
    </source>
</reference>